<dbReference type="NCBIfam" id="NF004403">
    <property type="entry name" value="PRK05758.2-4"/>
    <property type="match status" value="1"/>
</dbReference>
<evidence type="ECO:0000256" key="3">
    <source>
        <dbReference type="ARBA" id="ARBA00022781"/>
    </source>
</evidence>
<keyword evidence="7 8" id="KW-0066">ATP synthesis</keyword>
<evidence type="ECO:0000256" key="1">
    <source>
        <dbReference type="ARBA" id="ARBA00004370"/>
    </source>
</evidence>
<proteinExistence type="inferred from homology"/>
<dbReference type="RefSeq" id="WP_205188067.1">
    <property type="nucleotide sequence ID" value="NZ_JAFBFC010000005.1"/>
</dbReference>
<sequence length="181" mass="20362">MSNELVAKRYALALFQLANEQNMVDQIEDQLLVVKQVFLENKDLLELLMHPKVELETKKQMVSSAFSGLVPFVQNTLFLLLERHRVNSTVDVINEYVTLANEARGIAQATVYSVKPLSEDEEKALSEAFASKVGKQSLRISNVVDKSLIGGVKLRIGNRIYDGSVHGKLERIHRELLANRS</sequence>
<keyword evidence="6 8" id="KW-0139">CF(1)</keyword>
<dbReference type="PANTHER" id="PTHR11910">
    <property type="entry name" value="ATP SYNTHASE DELTA CHAIN"/>
    <property type="match status" value="1"/>
</dbReference>
<evidence type="ECO:0000256" key="4">
    <source>
        <dbReference type="ARBA" id="ARBA00023065"/>
    </source>
</evidence>
<dbReference type="InterPro" id="IPR020781">
    <property type="entry name" value="ATPase_OSCP/d_CS"/>
</dbReference>
<gene>
    <name evidence="8" type="primary">atpH</name>
    <name evidence="9" type="ORF">JOC83_002902</name>
</gene>
<comment type="caution">
    <text evidence="9">The sequence shown here is derived from an EMBL/GenBank/DDBJ whole genome shotgun (WGS) entry which is preliminary data.</text>
</comment>
<evidence type="ECO:0000256" key="7">
    <source>
        <dbReference type="ARBA" id="ARBA00023310"/>
    </source>
</evidence>
<evidence type="ECO:0000313" key="10">
    <source>
        <dbReference type="Proteomes" id="UP000809829"/>
    </source>
</evidence>
<dbReference type="PRINTS" id="PR00125">
    <property type="entry name" value="ATPASEDELTA"/>
</dbReference>
<comment type="function">
    <text evidence="8">F(1)F(0) ATP synthase produces ATP from ADP in the presence of a proton or sodium gradient. F-type ATPases consist of two structural domains, F(1) containing the extramembraneous catalytic core and F(0) containing the membrane proton channel, linked together by a central stalk and a peripheral stalk. During catalysis, ATP synthesis in the catalytic domain of F(1) is coupled via a rotary mechanism of the central stalk subunits to proton translocation.</text>
</comment>
<dbReference type="PROSITE" id="PS00389">
    <property type="entry name" value="ATPASE_DELTA"/>
    <property type="match status" value="1"/>
</dbReference>
<dbReference type="Proteomes" id="UP000809829">
    <property type="component" value="Unassembled WGS sequence"/>
</dbReference>
<dbReference type="SUPFAM" id="SSF47928">
    <property type="entry name" value="N-terminal domain of the delta subunit of the F1F0-ATP synthase"/>
    <property type="match status" value="1"/>
</dbReference>
<dbReference type="HAMAP" id="MF_01416">
    <property type="entry name" value="ATP_synth_delta_bact"/>
    <property type="match status" value="1"/>
</dbReference>
<evidence type="ECO:0000256" key="6">
    <source>
        <dbReference type="ARBA" id="ARBA00023196"/>
    </source>
</evidence>
<comment type="subcellular location">
    <subcellularLocation>
        <location evidence="8">Cell membrane</location>
        <topology evidence="8">Peripheral membrane protein</topology>
    </subcellularLocation>
    <subcellularLocation>
        <location evidence="1">Membrane</location>
    </subcellularLocation>
</comment>
<evidence type="ECO:0000256" key="8">
    <source>
        <dbReference type="HAMAP-Rule" id="MF_01416"/>
    </source>
</evidence>
<keyword evidence="3 8" id="KW-0375">Hydrogen ion transport</keyword>
<name>A0ABS2QYN3_9BACI</name>
<keyword evidence="4 8" id="KW-0406">Ion transport</keyword>
<reference evidence="9 10" key="1">
    <citation type="submission" date="2021-01" db="EMBL/GenBank/DDBJ databases">
        <title>Genomic Encyclopedia of Type Strains, Phase IV (KMG-IV): sequencing the most valuable type-strain genomes for metagenomic binning, comparative biology and taxonomic classification.</title>
        <authorList>
            <person name="Goeker M."/>
        </authorList>
    </citation>
    <scope>NUCLEOTIDE SEQUENCE [LARGE SCALE GENOMIC DNA]</scope>
    <source>
        <strain evidence="9 10">DSM 104297</strain>
    </source>
</reference>
<comment type="similarity">
    <text evidence="8">Belongs to the ATPase delta chain family.</text>
</comment>
<evidence type="ECO:0000256" key="5">
    <source>
        <dbReference type="ARBA" id="ARBA00023136"/>
    </source>
</evidence>
<dbReference type="NCBIfam" id="TIGR01145">
    <property type="entry name" value="ATP_synt_delta"/>
    <property type="match status" value="1"/>
</dbReference>
<comment type="function">
    <text evidence="8">This protein is part of the stalk that links CF(0) to CF(1). It either transmits conformational changes from CF(0) to CF(1) or is implicated in proton conduction.</text>
</comment>
<organism evidence="9 10">
    <name type="scientific">Priestia iocasae</name>
    <dbReference type="NCBI Taxonomy" id="2291674"/>
    <lineage>
        <taxon>Bacteria</taxon>
        <taxon>Bacillati</taxon>
        <taxon>Bacillota</taxon>
        <taxon>Bacilli</taxon>
        <taxon>Bacillales</taxon>
        <taxon>Bacillaceae</taxon>
        <taxon>Priestia</taxon>
    </lineage>
</organism>
<dbReference type="InterPro" id="IPR026015">
    <property type="entry name" value="ATP_synth_OSCP/delta_N_sf"/>
</dbReference>
<keyword evidence="8" id="KW-1003">Cell membrane</keyword>
<dbReference type="Gene3D" id="1.10.520.20">
    <property type="entry name" value="N-terminal domain of the delta subunit of the F1F0-ATP synthase"/>
    <property type="match status" value="1"/>
</dbReference>
<evidence type="ECO:0000313" key="9">
    <source>
        <dbReference type="EMBL" id="MBM7704052.1"/>
    </source>
</evidence>
<evidence type="ECO:0000256" key="2">
    <source>
        <dbReference type="ARBA" id="ARBA00022448"/>
    </source>
</evidence>
<dbReference type="EMBL" id="JAFBFC010000005">
    <property type="protein sequence ID" value="MBM7704052.1"/>
    <property type="molecule type" value="Genomic_DNA"/>
</dbReference>
<accession>A0ABS2QYN3</accession>
<dbReference type="InterPro" id="IPR000711">
    <property type="entry name" value="ATPase_OSCP/dsu"/>
</dbReference>
<keyword evidence="10" id="KW-1185">Reference proteome</keyword>
<dbReference type="Pfam" id="PF00213">
    <property type="entry name" value="OSCP"/>
    <property type="match status" value="1"/>
</dbReference>
<keyword evidence="5 8" id="KW-0472">Membrane</keyword>
<protein>
    <recommendedName>
        <fullName evidence="8">ATP synthase subunit delta</fullName>
    </recommendedName>
    <alternativeName>
        <fullName evidence="8">ATP synthase F(1) sector subunit delta</fullName>
    </alternativeName>
    <alternativeName>
        <fullName evidence="8">F-type ATPase subunit delta</fullName>
        <shortName evidence="8">F-ATPase subunit delta</shortName>
    </alternativeName>
</protein>
<keyword evidence="2 8" id="KW-0813">Transport</keyword>